<comment type="caution">
    <text evidence="4">The sequence shown here is derived from an EMBL/GenBank/DDBJ whole genome shotgun (WGS) entry which is preliminary data.</text>
</comment>
<evidence type="ECO:0000256" key="2">
    <source>
        <dbReference type="SAM" id="Phobius"/>
    </source>
</evidence>
<dbReference type="NCBIfam" id="NF038228">
    <property type="entry name" value="IcmH_DotU_IVB"/>
    <property type="match status" value="1"/>
</dbReference>
<protein>
    <submittedName>
        <fullName evidence="4">Type VI secretion system protein ImpK</fullName>
    </submittedName>
</protein>
<dbReference type="Gene3D" id="1.25.40.590">
    <property type="entry name" value="Type IV / VI secretion system, DotU"/>
    <property type="match status" value="1"/>
</dbReference>
<dbReference type="InterPro" id="IPR036737">
    <property type="entry name" value="OmpA-like_sf"/>
</dbReference>
<keyword evidence="2" id="KW-1133">Transmembrane helix</keyword>
<feature type="transmembrane region" description="Helical" evidence="2">
    <location>
        <begin position="199"/>
        <end position="220"/>
    </location>
</feature>
<dbReference type="InterPro" id="IPR006665">
    <property type="entry name" value="OmpA-like"/>
</dbReference>
<dbReference type="Gene3D" id="3.30.1330.60">
    <property type="entry name" value="OmpA-like domain"/>
    <property type="match status" value="1"/>
</dbReference>
<gene>
    <name evidence="4" type="ORF">GGD41_001217</name>
</gene>
<dbReference type="PROSITE" id="PS51123">
    <property type="entry name" value="OMPA_2"/>
    <property type="match status" value="1"/>
</dbReference>
<sequence length="405" mass="44410">MLGDSRVMQHRPNARNALVVAADSLLDLLAPIRTSTDLAPQRLREYLLDQIRQFQARAQRAAIPVETIVAARYCLCTALDEAAALAPWGGGGTWSTHSLLVAFHNETWGGEKFFQLLARLSVSAHEHRDMIELQYFCLMLGFQGRYRVIDNGAAQRETLMRRLHKLLHETGGGYALPLSSEWRAADRTPVRRMRRGLPLWAWLLFVGVSGSASFAAFLLATTAHTDRVYAAIGTLRLPELNTHASDVPTSNRLRQALDADLQSGLLALREEADRSVIAMRGDGLFNSGSAAANPAYLPVLAHLVGVLNRVGGDIAITGHTDNQPIRDHRFESNLALSQARAGAVRQWLLAAGLEANRNIAVTGRGDEQPVATNQTAEGRAQNRRVEIVLFPLPTDRQGISQATDK</sequence>
<dbReference type="EMBL" id="JACCAU010000001">
    <property type="protein sequence ID" value="NYH13989.1"/>
    <property type="molecule type" value="Genomic_DNA"/>
</dbReference>
<dbReference type="PANTHER" id="PTHR38033">
    <property type="entry name" value="MEMBRANE PROTEIN-RELATED"/>
    <property type="match status" value="1"/>
</dbReference>
<dbReference type="InterPro" id="IPR017732">
    <property type="entry name" value="T4/T6SS_DotU"/>
</dbReference>
<organism evidence="4 5">
    <name type="scientific">Paraburkholderia bryophila</name>
    <dbReference type="NCBI Taxonomy" id="420952"/>
    <lineage>
        <taxon>Bacteria</taxon>
        <taxon>Pseudomonadati</taxon>
        <taxon>Pseudomonadota</taxon>
        <taxon>Betaproteobacteria</taxon>
        <taxon>Burkholderiales</taxon>
        <taxon>Burkholderiaceae</taxon>
        <taxon>Paraburkholderia</taxon>
    </lineage>
</organism>
<proteinExistence type="predicted"/>
<dbReference type="GO" id="GO:0016020">
    <property type="term" value="C:membrane"/>
    <property type="evidence" value="ECO:0007669"/>
    <property type="project" value="UniProtKB-UniRule"/>
</dbReference>
<accession>A0A7Y9W4E7</accession>
<name>A0A7Y9W4E7_9BURK</name>
<dbReference type="Pfam" id="PF00691">
    <property type="entry name" value="OmpA"/>
    <property type="match status" value="1"/>
</dbReference>
<dbReference type="Pfam" id="PF09850">
    <property type="entry name" value="DotU"/>
    <property type="match status" value="1"/>
</dbReference>
<dbReference type="NCBIfam" id="TIGR03350">
    <property type="entry name" value="type_VI_ompA"/>
    <property type="match status" value="1"/>
</dbReference>
<dbReference type="InterPro" id="IPR038522">
    <property type="entry name" value="T4/T6SS_DotU_sf"/>
</dbReference>
<dbReference type="CDD" id="cd07185">
    <property type="entry name" value="OmpA_C-like"/>
    <property type="match status" value="1"/>
</dbReference>
<evidence type="ECO:0000259" key="3">
    <source>
        <dbReference type="PROSITE" id="PS51123"/>
    </source>
</evidence>
<dbReference type="NCBIfam" id="TIGR03349">
    <property type="entry name" value="IV_VI_DotU"/>
    <property type="match status" value="1"/>
</dbReference>
<keyword evidence="1 2" id="KW-0472">Membrane</keyword>
<dbReference type="AlphaFoldDB" id="A0A7Y9W4E7"/>
<evidence type="ECO:0000313" key="5">
    <source>
        <dbReference type="Proteomes" id="UP000572540"/>
    </source>
</evidence>
<reference evidence="4 5" key="1">
    <citation type="submission" date="2020-07" db="EMBL/GenBank/DDBJ databases">
        <title>Exploring microbial biodiversity for novel pathways involved in the catabolism of aromatic compounds derived from lignin.</title>
        <authorList>
            <person name="Elkins J."/>
        </authorList>
    </citation>
    <scope>NUCLEOTIDE SEQUENCE [LARGE SCALE GENOMIC DNA]</scope>
    <source>
        <strain evidence="4 5">H2C3B</strain>
    </source>
</reference>
<dbReference type="InterPro" id="IPR017733">
    <property type="entry name" value="OmpA-like_dom_proteobacteria"/>
</dbReference>
<evidence type="ECO:0000313" key="4">
    <source>
        <dbReference type="EMBL" id="NYH13989.1"/>
    </source>
</evidence>
<dbReference type="SUPFAM" id="SSF103088">
    <property type="entry name" value="OmpA-like"/>
    <property type="match status" value="1"/>
</dbReference>
<evidence type="ECO:0000256" key="1">
    <source>
        <dbReference type="PROSITE-ProRule" id="PRU00473"/>
    </source>
</evidence>
<keyword evidence="2" id="KW-0812">Transmembrane</keyword>
<feature type="domain" description="OmpA-like" evidence="3">
    <location>
        <begin position="272"/>
        <end position="393"/>
    </location>
</feature>
<dbReference type="PANTHER" id="PTHR38033:SF1">
    <property type="entry name" value="DOTU FAMILY TYPE IV_VI SECRETION SYSTEM PROTEIN"/>
    <property type="match status" value="1"/>
</dbReference>
<dbReference type="RefSeq" id="WP_179759279.1">
    <property type="nucleotide sequence ID" value="NZ_JACCAU010000001.1"/>
</dbReference>
<dbReference type="Proteomes" id="UP000572540">
    <property type="component" value="Unassembled WGS sequence"/>
</dbReference>